<gene>
    <name evidence="5" type="ORF">B5E41_10490</name>
</gene>
<dbReference type="SUPFAM" id="SSF53383">
    <property type="entry name" value="PLP-dependent transferases"/>
    <property type="match status" value="1"/>
</dbReference>
<dbReference type="InterPro" id="IPR000277">
    <property type="entry name" value="Cys/Met-Metab_PyrdxlP-dep_enz"/>
</dbReference>
<dbReference type="PIRSF" id="PIRSF001434">
    <property type="entry name" value="CGS"/>
    <property type="match status" value="1"/>
</dbReference>
<dbReference type="Proteomes" id="UP000197269">
    <property type="component" value="Unassembled WGS sequence"/>
</dbReference>
<keyword evidence="2 3" id="KW-0663">Pyridoxal phosphate</keyword>
<protein>
    <submittedName>
        <fullName evidence="5">Methionine gamma-lyase</fullName>
    </submittedName>
</protein>
<dbReference type="Gene3D" id="3.90.1150.10">
    <property type="entry name" value="Aspartate Aminotransferase, domain 1"/>
    <property type="match status" value="1"/>
</dbReference>
<accession>A0A246DWV7</accession>
<dbReference type="InterPro" id="IPR015422">
    <property type="entry name" value="PyrdxlP-dep_Trfase_small"/>
</dbReference>
<evidence type="ECO:0000256" key="2">
    <source>
        <dbReference type="ARBA" id="ARBA00022898"/>
    </source>
</evidence>
<dbReference type="PROSITE" id="PS00868">
    <property type="entry name" value="CYS_MET_METAB_PP"/>
    <property type="match status" value="1"/>
</dbReference>
<dbReference type="NCBIfam" id="NF005455">
    <property type="entry name" value="PRK07049.1"/>
    <property type="match status" value="1"/>
</dbReference>
<keyword evidence="5" id="KW-0456">Lyase</keyword>
<proteinExistence type="inferred from homology"/>
<feature type="modified residue" description="N6-(pyridoxal phosphate)lysine" evidence="3">
    <location>
        <position position="241"/>
    </location>
</feature>
<dbReference type="RefSeq" id="WP_088393344.1">
    <property type="nucleotide sequence ID" value="NZ_MXPU01000006.1"/>
</dbReference>
<evidence type="ECO:0000256" key="4">
    <source>
        <dbReference type="RuleBase" id="RU362118"/>
    </source>
</evidence>
<evidence type="ECO:0000313" key="6">
    <source>
        <dbReference type="Proteomes" id="UP000197269"/>
    </source>
</evidence>
<dbReference type="PANTHER" id="PTHR11808:SF86">
    <property type="entry name" value="METHIONINE GAMMA-LYASE"/>
    <property type="match status" value="1"/>
</dbReference>
<dbReference type="AlphaFoldDB" id="A0A246DWV7"/>
<dbReference type="Pfam" id="PF01053">
    <property type="entry name" value="Cys_Met_Meta_PP"/>
    <property type="match status" value="1"/>
</dbReference>
<dbReference type="GO" id="GO:0005737">
    <property type="term" value="C:cytoplasm"/>
    <property type="evidence" value="ECO:0007669"/>
    <property type="project" value="TreeGrafter"/>
</dbReference>
<dbReference type="PANTHER" id="PTHR11808">
    <property type="entry name" value="TRANS-SULFURATION ENZYME FAMILY MEMBER"/>
    <property type="match status" value="1"/>
</dbReference>
<dbReference type="Gene3D" id="3.40.640.10">
    <property type="entry name" value="Type I PLP-dependent aspartate aminotransferase-like (Major domain)"/>
    <property type="match status" value="1"/>
</dbReference>
<dbReference type="EMBL" id="MXPU01000006">
    <property type="protein sequence ID" value="OWO94839.1"/>
    <property type="molecule type" value="Genomic_DNA"/>
</dbReference>
<dbReference type="CDD" id="cd00614">
    <property type="entry name" value="CGS_like"/>
    <property type="match status" value="1"/>
</dbReference>
<dbReference type="GO" id="GO:0030170">
    <property type="term" value="F:pyridoxal phosphate binding"/>
    <property type="evidence" value="ECO:0007669"/>
    <property type="project" value="InterPro"/>
</dbReference>
<dbReference type="InterPro" id="IPR015421">
    <property type="entry name" value="PyrdxlP-dep_Trfase_major"/>
</dbReference>
<organism evidence="5 6">
    <name type="scientific">Rhizobium esperanzae</name>
    <dbReference type="NCBI Taxonomy" id="1967781"/>
    <lineage>
        <taxon>Bacteria</taxon>
        <taxon>Pseudomonadati</taxon>
        <taxon>Pseudomonadota</taxon>
        <taxon>Alphaproteobacteria</taxon>
        <taxon>Hyphomicrobiales</taxon>
        <taxon>Rhizobiaceae</taxon>
        <taxon>Rhizobium/Agrobacterium group</taxon>
        <taxon>Rhizobium</taxon>
    </lineage>
</organism>
<dbReference type="GO" id="GO:0019346">
    <property type="term" value="P:transsulfuration"/>
    <property type="evidence" value="ECO:0007669"/>
    <property type="project" value="InterPro"/>
</dbReference>
<sequence>MTAPHPSKTHIGNHALHPETQMLNYGYDPELSEGAVKPPVFLTSTFVFNSAEDGKDFFDYVSGRRDPPAGKGAGLVYSRFNHPNSEIVEDRLAVYERTESGALFSSGMAAIATTLFAFVRPGDAILHSQPLYGGTETLLAKTFLNFGVAAVGFADGVSEASVQKAADEAVGKGRVSVILIETPANPTNGLVDVAMIRRVADAIGARQGHVPVVVCDNTLLGPVFQRPIEHGADISLYSLTKYVGGHSDLIAGAVLGRKAVIKQVKALRGAIGTQLDPHSCWMLGRSLETLQLRMERANSNARTVADFLRDHPKVEKVHYLPYHDPDSPSGRTFAAQCTGAGSTFSFDIRGGQPASFKFLNALQVFKLAVSLGGTESLASHPAAMTHSGVPADVRERIGVLESTIRLSIGIEHPDDLIADLELALQAV</sequence>
<dbReference type="InterPro" id="IPR015424">
    <property type="entry name" value="PyrdxlP-dep_Trfase"/>
</dbReference>
<name>A0A246DWV7_9HYPH</name>
<evidence type="ECO:0000256" key="1">
    <source>
        <dbReference type="ARBA" id="ARBA00001933"/>
    </source>
</evidence>
<comment type="similarity">
    <text evidence="4">Belongs to the trans-sulfuration enzymes family.</text>
</comment>
<evidence type="ECO:0000313" key="5">
    <source>
        <dbReference type="EMBL" id="OWO94839.1"/>
    </source>
</evidence>
<dbReference type="InterPro" id="IPR054542">
    <property type="entry name" value="Cys_met_metab_PP"/>
</dbReference>
<reference evidence="5 6" key="1">
    <citation type="submission" date="2017-03" db="EMBL/GenBank/DDBJ databases">
        <title>Genome of strain Rhizobium sp. CNPSo 668.</title>
        <authorList>
            <person name="Ribeiro R."/>
        </authorList>
    </citation>
    <scope>NUCLEOTIDE SEQUENCE [LARGE SCALE GENOMIC DNA]</scope>
    <source>
        <strain evidence="5 6">CNPSo 668</strain>
    </source>
</reference>
<comment type="caution">
    <text evidence="5">The sequence shown here is derived from an EMBL/GenBank/DDBJ whole genome shotgun (WGS) entry which is preliminary data.</text>
</comment>
<dbReference type="GO" id="GO:0016846">
    <property type="term" value="F:carbon-sulfur lyase activity"/>
    <property type="evidence" value="ECO:0007669"/>
    <property type="project" value="TreeGrafter"/>
</dbReference>
<evidence type="ECO:0000256" key="3">
    <source>
        <dbReference type="PIRSR" id="PIRSR001434-2"/>
    </source>
</evidence>
<dbReference type="FunFam" id="3.40.640.10:FF:000046">
    <property type="entry name" value="Cystathionine gamma-lyase"/>
    <property type="match status" value="1"/>
</dbReference>
<comment type="cofactor">
    <cofactor evidence="1 4">
        <name>pyridoxal 5'-phosphate</name>
        <dbReference type="ChEBI" id="CHEBI:597326"/>
    </cofactor>
</comment>